<dbReference type="PANTHER" id="PTHR12728">
    <property type="entry name" value="BRIX DOMAIN CONTAINING PROTEIN"/>
    <property type="match status" value="1"/>
</dbReference>
<evidence type="ECO:0000256" key="2">
    <source>
        <dbReference type="ARBA" id="ARBA00010782"/>
    </source>
</evidence>
<comment type="similarity">
    <text evidence="2 4">Belongs to the RPF2 family.</text>
</comment>
<dbReference type="GO" id="GO:0019843">
    <property type="term" value="F:rRNA binding"/>
    <property type="evidence" value="ECO:0007669"/>
    <property type="project" value="UniProtKB-UniRule"/>
</dbReference>
<protein>
    <recommendedName>
        <fullName evidence="4">Ribosome production factor 2 homolog</fullName>
    </recommendedName>
    <alternativeName>
        <fullName evidence="4">Ribosome biogenesis protein RPF2 homolog</fullName>
    </alternativeName>
</protein>
<feature type="domain" description="Brix" evidence="7">
    <location>
        <begin position="53"/>
        <end position="287"/>
    </location>
</feature>
<feature type="coiled-coil region" evidence="5">
    <location>
        <begin position="275"/>
        <end position="307"/>
    </location>
</feature>
<evidence type="ECO:0000256" key="4">
    <source>
        <dbReference type="RuleBase" id="RU367086"/>
    </source>
</evidence>
<dbReference type="PANTHER" id="PTHR12728:SF0">
    <property type="entry name" value="RIBOSOME PRODUCTION FACTOR 2 HOMOLOG"/>
    <property type="match status" value="1"/>
</dbReference>
<dbReference type="GO" id="GO:0005730">
    <property type="term" value="C:nucleolus"/>
    <property type="evidence" value="ECO:0007669"/>
    <property type="project" value="UniProtKB-SubCell"/>
</dbReference>
<dbReference type="PROSITE" id="PS50833">
    <property type="entry name" value="BRIX"/>
    <property type="match status" value="1"/>
</dbReference>
<dbReference type="PaxDb" id="55529-EKX53525"/>
<dbReference type="Proteomes" id="UP000011087">
    <property type="component" value="Unassembled WGS sequence"/>
</dbReference>
<evidence type="ECO:0000256" key="1">
    <source>
        <dbReference type="ARBA" id="ARBA00004604"/>
    </source>
</evidence>
<evidence type="ECO:0000256" key="3">
    <source>
        <dbReference type="ARBA" id="ARBA00023242"/>
    </source>
</evidence>
<dbReference type="AlphaFoldDB" id="L1JZ87"/>
<dbReference type="STRING" id="905079.L1JZ87"/>
<dbReference type="EnsemblProtists" id="EKX53525">
    <property type="protein sequence ID" value="EKX53525"/>
    <property type="gene ID" value="GUITHDRAFT_133049"/>
</dbReference>
<evidence type="ECO:0000259" key="7">
    <source>
        <dbReference type="PROSITE" id="PS50833"/>
    </source>
</evidence>
<sequence>MKLTMLYALLFVPLALPSKPKGSNLKLAAKIVEKNEPKIPVWLAGQELYKTERVALLLRGASLDEETKCNLLDLNTLKKPNALLLGEKIDGGKLQGNSFLEDICRKKRASMYIHASSTQKKPRNLAFGRLFNEKILDHFEFKITRSSRNESNNHTSVRKFPSYGSPPCFVFIGQQWQKDKNLSEFKNLLIDCFGVRLGKTVSMDSIEHAIVCVAHNQTEVSLIHYVIEMGKSLQTVKLHLSFPDCTMNLRECKLADVNILRKALGVVREVGPEAQKRAKRRLEKKQKEAEKRRKRLVEEKRKQWLAQGIHATPEMLQQYAEEQNAAAVKVKAL</sequence>
<comment type="subcellular location">
    <subcellularLocation>
        <location evidence="1 4">Nucleus</location>
        <location evidence="1 4">Nucleolus</location>
    </subcellularLocation>
</comment>
<dbReference type="EMBL" id="JH992970">
    <property type="protein sequence ID" value="EKX53525.1"/>
    <property type="molecule type" value="Genomic_DNA"/>
</dbReference>
<organism evidence="8">
    <name type="scientific">Guillardia theta (strain CCMP2712)</name>
    <name type="common">Cryptophyte</name>
    <dbReference type="NCBI Taxonomy" id="905079"/>
    <lineage>
        <taxon>Eukaryota</taxon>
        <taxon>Cryptophyceae</taxon>
        <taxon>Pyrenomonadales</taxon>
        <taxon>Geminigeraceae</taxon>
        <taxon>Guillardia</taxon>
    </lineage>
</organism>
<dbReference type="KEGG" id="gtt:GUITHDRAFT_133049"/>
<dbReference type="OMA" id="AEMWKSA"/>
<dbReference type="SMART" id="SM00879">
    <property type="entry name" value="Brix"/>
    <property type="match status" value="1"/>
</dbReference>
<reference evidence="9" key="3">
    <citation type="submission" date="2015-06" db="UniProtKB">
        <authorList>
            <consortium name="EnsemblProtists"/>
        </authorList>
    </citation>
    <scope>IDENTIFICATION</scope>
</reference>
<dbReference type="InterPro" id="IPR007109">
    <property type="entry name" value="Brix"/>
</dbReference>
<feature type="signal peptide" evidence="6">
    <location>
        <begin position="1"/>
        <end position="17"/>
    </location>
</feature>
<evidence type="ECO:0000313" key="10">
    <source>
        <dbReference type="Proteomes" id="UP000011087"/>
    </source>
</evidence>
<reference evidence="10" key="2">
    <citation type="submission" date="2012-11" db="EMBL/GenBank/DDBJ databases">
        <authorList>
            <person name="Kuo A."/>
            <person name="Curtis B.A."/>
            <person name="Tanifuji G."/>
            <person name="Burki F."/>
            <person name="Gruber A."/>
            <person name="Irimia M."/>
            <person name="Maruyama S."/>
            <person name="Arias M.C."/>
            <person name="Ball S.G."/>
            <person name="Gile G.H."/>
            <person name="Hirakawa Y."/>
            <person name="Hopkins J.F."/>
            <person name="Rensing S.A."/>
            <person name="Schmutz J."/>
            <person name="Symeonidi A."/>
            <person name="Elias M."/>
            <person name="Eveleigh R.J."/>
            <person name="Herman E.K."/>
            <person name="Klute M.J."/>
            <person name="Nakayama T."/>
            <person name="Obornik M."/>
            <person name="Reyes-Prieto A."/>
            <person name="Armbrust E.V."/>
            <person name="Aves S.J."/>
            <person name="Beiko R.G."/>
            <person name="Coutinho P."/>
            <person name="Dacks J.B."/>
            <person name="Durnford D.G."/>
            <person name="Fast N.M."/>
            <person name="Green B.R."/>
            <person name="Grisdale C."/>
            <person name="Hempe F."/>
            <person name="Henrissat B."/>
            <person name="Hoppner M.P."/>
            <person name="Ishida K.-I."/>
            <person name="Kim E."/>
            <person name="Koreny L."/>
            <person name="Kroth P.G."/>
            <person name="Liu Y."/>
            <person name="Malik S.-B."/>
            <person name="Maier U.G."/>
            <person name="McRose D."/>
            <person name="Mock T."/>
            <person name="Neilson J.A."/>
            <person name="Onodera N.T."/>
            <person name="Poole A.M."/>
            <person name="Pritham E.J."/>
            <person name="Richards T.A."/>
            <person name="Rocap G."/>
            <person name="Roy S.W."/>
            <person name="Sarai C."/>
            <person name="Schaack S."/>
            <person name="Shirato S."/>
            <person name="Slamovits C.H."/>
            <person name="Spencer D.F."/>
            <person name="Suzuki S."/>
            <person name="Worden A.Z."/>
            <person name="Zauner S."/>
            <person name="Barry K."/>
            <person name="Bell C."/>
            <person name="Bharti A.K."/>
            <person name="Crow J.A."/>
            <person name="Grimwood J."/>
            <person name="Kramer R."/>
            <person name="Lindquist E."/>
            <person name="Lucas S."/>
            <person name="Salamov A."/>
            <person name="McFadden G.I."/>
            <person name="Lane C.E."/>
            <person name="Keeling P.J."/>
            <person name="Gray M.W."/>
            <person name="Grigoriev I.V."/>
            <person name="Archibald J.M."/>
        </authorList>
    </citation>
    <scope>NUCLEOTIDE SEQUENCE</scope>
    <source>
        <strain evidence="10">CCMP2712</strain>
    </source>
</reference>
<dbReference type="eggNOG" id="KOG3031">
    <property type="taxonomic scope" value="Eukaryota"/>
</dbReference>
<dbReference type="OrthoDB" id="407658at2759"/>
<evidence type="ECO:0000313" key="9">
    <source>
        <dbReference type="EnsemblProtists" id="EKX53525"/>
    </source>
</evidence>
<keyword evidence="5" id="KW-0175">Coiled coil</keyword>
<dbReference type="HOGENOM" id="CLU_835361_0_0_1"/>
<evidence type="ECO:0000256" key="5">
    <source>
        <dbReference type="SAM" id="Coils"/>
    </source>
</evidence>
<name>L1JZ87_GUITC</name>
<dbReference type="InterPro" id="IPR039770">
    <property type="entry name" value="Rpf2"/>
</dbReference>
<evidence type="ECO:0000256" key="6">
    <source>
        <dbReference type="SAM" id="SignalP"/>
    </source>
</evidence>
<dbReference type="GO" id="GO:0000027">
    <property type="term" value="P:ribosomal large subunit assembly"/>
    <property type="evidence" value="ECO:0007669"/>
    <property type="project" value="InterPro"/>
</dbReference>
<dbReference type="Pfam" id="PF04427">
    <property type="entry name" value="Brix"/>
    <property type="match status" value="1"/>
</dbReference>
<dbReference type="GO" id="GO:0000463">
    <property type="term" value="P:maturation of LSU-rRNA from tricistronic rRNA transcript (SSU-rRNA, 5.8S rRNA, LSU-rRNA)"/>
    <property type="evidence" value="ECO:0007669"/>
    <property type="project" value="TreeGrafter"/>
</dbReference>
<gene>
    <name evidence="8" type="ORF">GUITHDRAFT_133049</name>
</gene>
<feature type="chain" id="PRO_5008771931" description="Ribosome production factor 2 homolog" evidence="6">
    <location>
        <begin position="18"/>
        <end position="333"/>
    </location>
</feature>
<dbReference type="GeneID" id="17310203"/>
<reference evidence="8 10" key="1">
    <citation type="journal article" date="2012" name="Nature">
        <title>Algal genomes reveal evolutionary mosaicism and the fate of nucleomorphs.</title>
        <authorList>
            <consortium name="DOE Joint Genome Institute"/>
            <person name="Curtis B.A."/>
            <person name="Tanifuji G."/>
            <person name="Burki F."/>
            <person name="Gruber A."/>
            <person name="Irimia M."/>
            <person name="Maruyama S."/>
            <person name="Arias M.C."/>
            <person name="Ball S.G."/>
            <person name="Gile G.H."/>
            <person name="Hirakawa Y."/>
            <person name="Hopkins J.F."/>
            <person name="Kuo A."/>
            <person name="Rensing S.A."/>
            <person name="Schmutz J."/>
            <person name="Symeonidi A."/>
            <person name="Elias M."/>
            <person name="Eveleigh R.J."/>
            <person name="Herman E.K."/>
            <person name="Klute M.J."/>
            <person name="Nakayama T."/>
            <person name="Obornik M."/>
            <person name="Reyes-Prieto A."/>
            <person name="Armbrust E.V."/>
            <person name="Aves S.J."/>
            <person name="Beiko R.G."/>
            <person name="Coutinho P."/>
            <person name="Dacks J.B."/>
            <person name="Durnford D.G."/>
            <person name="Fast N.M."/>
            <person name="Green B.R."/>
            <person name="Grisdale C.J."/>
            <person name="Hempel F."/>
            <person name="Henrissat B."/>
            <person name="Hoppner M.P."/>
            <person name="Ishida K."/>
            <person name="Kim E."/>
            <person name="Koreny L."/>
            <person name="Kroth P.G."/>
            <person name="Liu Y."/>
            <person name="Malik S.B."/>
            <person name="Maier U.G."/>
            <person name="McRose D."/>
            <person name="Mock T."/>
            <person name="Neilson J.A."/>
            <person name="Onodera N.T."/>
            <person name="Poole A.M."/>
            <person name="Pritham E.J."/>
            <person name="Richards T.A."/>
            <person name="Rocap G."/>
            <person name="Roy S.W."/>
            <person name="Sarai C."/>
            <person name="Schaack S."/>
            <person name="Shirato S."/>
            <person name="Slamovits C.H."/>
            <person name="Spencer D.F."/>
            <person name="Suzuki S."/>
            <person name="Worden A.Z."/>
            <person name="Zauner S."/>
            <person name="Barry K."/>
            <person name="Bell C."/>
            <person name="Bharti A.K."/>
            <person name="Crow J.A."/>
            <person name="Grimwood J."/>
            <person name="Kramer R."/>
            <person name="Lindquist E."/>
            <person name="Lucas S."/>
            <person name="Salamov A."/>
            <person name="McFadden G.I."/>
            <person name="Lane C.E."/>
            <person name="Keeling P.J."/>
            <person name="Gray M.W."/>
            <person name="Grigoriev I.V."/>
            <person name="Archibald J.M."/>
        </authorList>
    </citation>
    <scope>NUCLEOTIDE SEQUENCE</scope>
    <source>
        <strain evidence="8 10">CCMP2712</strain>
    </source>
</reference>
<accession>L1JZ87</accession>
<keyword evidence="3 4" id="KW-0539">Nucleus</keyword>
<dbReference type="RefSeq" id="XP_005840505.1">
    <property type="nucleotide sequence ID" value="XM_005840448.1"/>
</dbReference>
<proteinExistence type="inferred from homology"/>
<evidence type="ECO:0000313" key="8">
    <source>
        <dbReference type="EMBL" id="EKX53525.1"/>
    </source>
</evidence>
<keyword evidence="6" id="KW-0732">Signal</keyword>
<keyword evidence="10" id="KW-1185">Reference proteome</keyword>